<evidence type="ECO:0008006" key="3">
    <source>
        <dbReference type="Google" id="ProtNLM"/>
    </source>
</evidence>
<reference evidence="1" key="1">
    <citation type="submission" date="2021-02" db="EMBL/GenBank/DDBJ databases">
        <authorList>
            <person name="Nowell W R."/>
        </authorList>
    </citation>
    <scope>NUCLEOTIDE SEQUENCE</scope>
</reference>
<comment type="caution">
    <text evidence="1">The sequence shown here is derived from an EMBL/GenBank/DDBJ whole genome shotgun (WGS) entry which is preliminary data.</text>
</comment>
<gene>
    <name evidence="1" type="ORF">EDS130_LOCUS20904</name>
</gene>
<organism evidence="1 2">
    <name type="scientific">Adineta ricciae</name>
    <name type="common">Rotifer</name>
    <dbReference type="NCBI Taxonomy" id="249248"/>
    <lineage>
        <taxon>Eukaryota</taxon>
        <taxon>Metazoa</taxon>
        <taxon>Spiralia</taxon>
        <taxon>Gnathifera</taxon>
        <taxon>Rotifera</taxon>
        <taxon>Eurotatoria</taxon>
        <taxon>Bdelloidea</taxon>
        <taxon>Adinetida</taxon>
        <taxon>Adinetidae</taxon>
        <taxon>Adineta</taxon>
    </lineage>
</organism>
<accession>A0A814QDR0</accession>
<dbReference type="AlphaFoldDB" id="A0A814QDR0"/>
<sequence length="87" mass="10273">MADFSTNTQKLRLTEREFRKMSTNGNNTITWDESITIIQQICTSRSKEPRSINPMLDPTIRQNLIGFLETELHWNPTRKIPWLLQIL</sequence>
<protein>
    <recommendedName>
        <fullName evidence="3">EF-hand domain-containing protein</fullName>
    </recommendedName>
</protein>
<evidence type="ECO:0000313" key="2">
    <source>
        <dbReference type="Proteomes" id="UP000663852"/>
    </source>
</evidence>
<evidence type="ECO:0000313" key="1">
    <source>
        <dbReference type="EMBL" id="CAF1118250.1"/>
    </source>
</evidence>
<dbReference type="EMBL" id="CAJNOJ010000104">
    <property type="protein sequence ID" value="CAF1118250.1"/>
    <property type="molecule type" value="Genomic_DNA"/>
</dbReference>
<dbReference type="Proteomes" id="UP000663852">
    <property type="component" value="Unassembled WGS sequence"/>
</dbReference>
<name>A0A814QDR0_ADIRI</name>
<proteinExistence type="predicted"/>